<comment type="subunit">
    <text evidence="3 8">Homodimer.</text>
</comment>
<evidence type="ECO:0000256" key="3">
    <source>
        <dbReference type="ARBA" id="ARBA00011738"/>
    </source>
</evidence>
<comment type="catalytic activity">
    <reaction evidence="7 8">
        <text>6-carboxyhexanoyl-[ACP] + L-alanine + H(+) = (8S)-8-amino-7-oxononanoate + holo-[ACP] + CO2</text>
        <dbReference type="Rhea" id="RHEA:42288"/>
        <dbReference type="Rhea" id="RHEA-COMP:9685"/>
        <dbReference type="Rhea" id="RHEA-COMP:9955"/>
        <dbReference type="ChEBI" id="CHEBI:15378"/>
        <dbReference type="ChEBI" id="CHEBI:16526"/>
        <dbReference type="ChEBI" id="CHEBI:57972"/>
        <dbReference type="ChEBI" id="CHEBI:64479"/>
        <dbReference type="ChEBI" id="CHEBI:78846"/>
        <dbReference type="ChEBI" id="CHEBI:149468"/>
        <dbReference type="EC" id="2.3.1.47"/>
    </reaction>
</comment>
<reference evidence="11" key="1">
    <citation type="journal article" date="2019" name="Int. J. Syst. Evol. Microbiol.">
        <title>The Global Catalogue of Microorganisms (GCM) 10K type strain sequencing project: providing services to taxonomists for standard genome sequencing and annotation.</title>
        <authorList>
            <consortium name="The Broad Institute Genomics Platform"/>
            <consortium name="The Broad Institute Genome Sequencing Center for Infectious Disease"/>
            <person name="Wu L."/>
            <person name="Ma J."/>
        </authorList>
    </citation>
    <scope>NUCLEOTIDE SEQUENCE [LARGE SCALE GENOMIC DNA]</scope>
    <source>
        <strain evidence="11">LMG 29894</strain>
    </source>
</reference>
<dbReference type="InterPro" id="IPR050087">
    <property type="entry name" value="AON_synthase_class-II"/>
</dbReference>
<dbReference type="EMBL" id="JBHSBU010000001">
    <property type="protein sequence ID" value="MFC4160968.1"/>
    <property type="molecule type" value="Genomic_DNA"/>
</dbReference>
<name>A0ABV8MRW7_9NEIS</name>
<feature type="domain" description="Aminotransferase class I/classII large" evidence="9">
    <location>
        <begin position="44"/>
        <end position="381"/>
    </location>
</feature>
<feature type="binding site" evidence="8">
    <location>
        <position position="355"/>
    </location>
    <ligand>
        <name>substrate</name>
    </ligand>
</feature>
<evidence type="ECO:0000256" key="7">
    <source>
        <dbReference type="ARBA" id="ARBA00047715"/>
    </source>
</evidence>
<accession>A0ABV8MRW7</accession>
<dbReference type="SUPFAM" id="SSF53383">
    <property type="entry name" value="PLP-dependent transferases"/>
    <property type="match status" value="1"/>
</dbReference>
<proteinExistence type="inferred from homology"/>
<comment type="function">
    <text evidence="8">Catalyzes the decarboxylative condensation of pimeloyl-[acyl-carrier protein] and L-alanine to produce 8-amino-7-oxononanoate (AON), [acyl-carrier protein], and carbon dioxide.</text>
</comment>
<comment type="similarity">
    <text evidence="8">Belongs to the class-II pyridoxal-phosphate-dependent aminotransferase family. BioF subfamily.</text>
</comment>
<dbReference type="Proteomes" id="UP001595791">
    <property type="component" value="Unassembled WGS sequence"/>
</dbReference>
<evidence type="ECO:0000313" key="11">
    <source>
        <dbReference type="Proteomes" id="UP001595791"/>
    </source>
</evidence>
<feature type="binding site" evidence="8">
    <location>
        <begin position="112"/>
        <end position="113"/>
    </location>
    <ligand>
        <name>pyridoxal 5'-phosphate</name>
        <dbReference type="ChEBI" id="CHEBI:597326"/>
    </ligand>
</feature>
<organism evidence="10 11">
    <name type="scientific">Chitinimonas lacunae</name>
    <dbReference type="NCBI Taxonomy" id="1963018"/>
    <lineage>
        <taxon>Bacteria</taxon>
        <taxon>Pseudomonadati</taxon>
        <taxon>Pseudomonadota</taxon>
        <taxon>Betaproteobacteria</taxon>
        <taxon>Neisseriales</taxon>
        <taxon>Chitinibacteraceae</taxon>
        <taxon>Chitinimonas</taxon>
    </lineage>
</organism>
<dbReference type="InterPro" id="IPR004839">
    <property type="entry name" value="Aminotransferase_I/II_large"/>
</dbReference>
<keyword evidence="4 8" id="KW-0808">Transferase</keyword>
<dbReference type="GO" id="GO:0008710">
    <property type="term" value="F:8-amino-7-oxononanoate synthase activity"/>
    <property type="evidence" value="ECO:0007669"/>
    <property type="project" value="UniProtKB-EC"/>
</dbReference>
<feature type="modified residue" description="N6-(pyridoxal phosphate)lysine" evidence="8">
    <location>
        <position position="241"/>
    </location>
</feature>
<comment type="pathway">
    <text evidence="2 8">Cofactor biosynthesis; biotin biosynthesis.</text>
</comment>
<comment type="cofactor">
    <cofactor evidence="1 8">
        <name>pyridoxal 5'-phosphate</name>
        <dbReference type="ChEBI" id="CHEBI:597326"/>
    </cofactor>
</comment>
<dbReference type="PANTHER" id="PTHR13693:SF100">
    <property type="entry name" value="8-AMINO-7-OXONONANOATE SYNTHASE"/>
    <property type="match status" value="1"/>
</dbReference>
<dbReference type="Pfam" id="PF00155">
    <property type="entry name" value="Aminotran_1_2"/>
    <property type="match status" value="1"/>
</dbReference>
<dbReference type="PANTHER" id="PTHR13693">
    <property type="entry name" value="CLASS II AMINOTRANSFERASE/8-AMINO-7-OXONONANOATE SYNTHASE"/>
    <property type="match status" value="1"/>
</dbReference>
<dbReference type="InterPro" id="IPR022834">
    <property type="entry name" value="AONS_Proteobacteria"/>
</dbReference>
<keyword evidence="10" id="KW-0012">Acyltransferase</keyword>
<dbReference type="Gene3D" id="3.90.1150.10">
    <property type="entry name" value="Aspartate Aminotransferase, domain 1"/>
    <property type="match status" value="1"/>
</dbReference>
<evidence type="ECO:0000259" key="9">
    <source>
        <dbReference type="Pfam" id="PF00155"/>
    </source>
</evidence>
<gene>
    <name evidence="8 10" type="primary">bioF</name>
    <name evidence="10" type="ORF">ACFOW7_16635</name>
</gene>
<evidence type="ECO:0000256" key="1">
    <source>
        <dbReference type="ARBA" id="ARBA00001933"/>
    </source>
</evidence>
<protein>
    <recommendedName>
        <fullName evidence="8">8-amino-7-oxononanoate synthase</fullName>
        <shortName evidence="8">AONS</shortName>
        <ecNumber evidence="8">2.3.1.47</ecNumber>
    </recommendedName>
    <alternativeName>
        <fullName evidence="8">7-keto-8-amino-pelargonic acid synthase</fullName>
        <shortName evidence="8">7-KAP synthase</shortName>
        <shortName evidence="8">KAPA synthase</shortName>
    </alternativeName>
    <alternativeName>
        <fullName evidence="8">8-amino-7-ketopelargonate synthase</fullName>
    </alternativeName>
</protein>
<feature type="binding site" evidence="8">
    <location>
        <position position="238"/>
    </location>
    <ligand>
        <name>pyridoxal 5'-phosphate</name>
        <dbReference type="ChEBI" id="CHEBI:597326"/>
    </ligand>
</feature>
<dbReference type="HAMAP" id="MF_01693">
    <property type="entry name" value="BioF_aminotrans_2"/>
    <property type="match status" value="1"/>
</dbReference>
<comment type="caution">
    <text evidence="10">The sequence shown here is derived from an EMBL/GenBank/DDBJ whole genome shotgun (WGS) entry which is preliminary data.</text>
</comment>
<evidence type="ECO:0000256" key="8">
    <source>
        <dbReference type="HAMAP-Rule" id="MF_01693"/>
    </source>
</evidence>
<dbReference type="Gene3D" id="3.40.640.10">
    <property type="entry name" value="Type I PLP-dependent aspartate aminotransferase-like (Major domain)"/>
    <property type="match status" value="1"/>
</dbReference>
<keyword evidence="6 8" id="KW-0663">Pyridoxal phosphate</keyword>
<evidence type="ECO:0000313" key="10">
    <source>
        <dbReference type="EMBL" id="MFC4160968.1"/>
    </source>
</evidence>
<dbReference type="InterPro" id="IPR015421">
    <property type="entry name" value="PyrdxlP-dep_Trfase_major"/>
</dbReference>
<keyword evidence="11" id="KW-1185">Reference proteome</keyword>
<evidence type="ECO:0000256" key="5">
    <source>
        <dbReference type="ARBA" id="ARBA00022756"/>
    </source>
</evidence>
<feature type="binding site" evidence="8">
    <location>
        <position position="137"/>
    </location>
    <ligand>
        <name>substrate</name>
    </ligand>
</feature>
<dbReference type="NCBIfam" id="TIGR00858">
    <property type="entry name" value="bioF"/>
    <property type="match status" value="1"/>
</dbReference>
<evidence type="ECO:0000256" key="2">
    <source>
        <dbReference type="ARBA" id="ARBA00004746"/>
    </source>
</evidence>
<dbReference type="InterPro" id="IPR004723">
    <property type="entry name" value="AONS_Archaea/Proteobacteria"/>
</dbReference>
<dbReference type="InterPro" id="IPR015424">
    <property type="entry name" value="PyrdxlP-dep_Trfase"/>
</dbReference>
<dbReference type="EC" id="2.3.1.47" evidence="8"/>
<evidence type="ECO:0000256" key="4">
    <source>
        <dbReference type="ARBA" id="ARBA00022679"/>
    </source>
</evidence>
<evidence type="ECO:0000256" key="6">
    <source>
        <dbReference type="ARBA" id="ARBA00022898"/>
    </source>
</evidence>
<dbReference type="InterPro" id="IPR015422">
    <property type="entry name" value="PyrdxlP-dep_Trfase_small"/>
</dbReference>
<dbReference type="RefSeq" id="WP_378166373.1">
    <property type="nucleotide sequence ID" value="NZ_JBHSBU010000001.1"/>
</dbReference>
<keyword evidence="5 8" id="KW-0093">Biotin biosynthesis</keyword>
<feature type="binding site" evidence="8">
    <location>
        <position position="183"/>
    </location>
    <ligand>
        <name>pyridoxal 5'-phosphate</name>
        <dbReference type="ChEBI" id="CHEBI:597326"/>
    </ligand>
</feature>
<sequence>MSDCSALFAPLQQGLARLEQERLRRRHRVVDSATGRFALVEGRQLLNFCANDYLGLATAPALAGAAQVALSRYGSGSGASHLVCGHLRPHQTLAERLAQFLGLPAALTFATGYLANLAVPTALLGRGDAVFADRLNHASLNDGCLLSRADFVRYPHNDLDALARRLEASSARVRLIAVDAVFSMDGDLAPLDRLLALAERYDAWLYLDDAHGFGVLGQGRGSLAHWGIASPRIIYMATLGKAAGSAGAVVAGDPVLIEWLQNRARSYIYTTAAPPAVAATTLAALDLIEADSWRREQLRQHIERLRSGLAGTCYRLMDSTTPIQPILLPDNATALALAEALFERGLWVAAIRPPTVPTPRLRITLSAAHEAADIDRLLEALKDLQ</sequence>
<feature type="binding site" evidence="8">
    <location>
        <position position="211"/>
    </location>
    <ligand>
        <name>pyridoxal 5'-phosphate</name>
        <dbReference type="ChEBI" id="CHEBI:597326"/>
    </ligand>
</feature>
<feature type="binding site" evidence="8">
    <location>
        <position position="25"/>
    </location>
    <ligand>
        <name>substrate</name>
    </ligand>
</feature>